<reference evidence="3" key="1">
    <citation type="journal article" date="2014" name="Genome Biol. Evol.">
        <title>Three classes of plasmid (47-63 kb) carry the type B neurotoxin gene cluster of group II Clostridium botulinum.</title>
        <authorList>
            <person name="Carter A.T."/>
            <person name="Austin J.W."/>
            <person name="Weedmark K.A."/>
            <person name="Corbett C."/>
            <person name="Peck M.W."/>
        </authorList>
    </citation>
    <scope>NUCLEOTIDE SEQUENCE</scope>
    <source>
        <strain evidence="5">DB2</strain>
        <strain evidence="2">KapchunkaB2</strain>
        <strain evidence="3">KapchunkaB3</strain>
        <strain evidence="4">KapchunkaB8</strain>
        <plasmid evidence="5">pDB2</plasmid>
        <plasmid evidence="2">pKAPB2</plasmid>
        <plasmid evidence="3">pKAPB3</plasmid>
        <plasmid evidence="4">pKAPB8</plasmid>
    </source>
</reference>
<dbReference type="RefSeq" id="WP_035784558.1">
    <property type="nucleotide sequence ID" value="NZ_KJ776579.1"/>
</dbReference>
<dbReference type="InterPro" id="IPR052557">
    <property type="entry name" value="CAP/Cytokinesis_protein"/>
</dbReference>
<dbReference type="PANTHER" id="PTHR46333:SF2">
    <property type="entry name" value="CYTOKINESIS PROTEIN 3"/>
    <property type="match status" value="1"/>
</dbReference>
<dbReference type="Gene3D" id="3.10.620.30">
    <property type="match status" value="1"/>
</dbReference>
<dbReference type="EMBL" id="KJ776584">
    <property type="protein sequence ID" value="AIW54948.1"/>
    <property type="molecule type" value="Genomic_DNA"/>
</dbReference>
<geneLocation type="plasmid" evidence="2">
    <name>pKAPB2</name>
</geneLocation>
<geneLocation type="plasmid" evidence="5">
    <name>pDB2</name>
</geneLocation>
<evidence type="ECO:0000313" key="4">
    <source>
        <dbReference type="EMBL" id="AIW54948.1"/>
    </source>
</evidence>
<dbReference type="SUPFAM" id="SSF54001">
    <property type="entry name" value="Cysteine proteinases"/>
    <property type="match status" value="1"/>
</dbReference>
<evidence type="ECO:0000259" key="1">
    <source>
        <dbReference type="SMART" id="SM00460"/>
    </source>
</evidence>
<evidence type="ECO:0000313" key="5">
    <source>
        <dbReference type="EMBL" id="AIW55003.1"/>
    </source>
</evidence>
<dbReference type="EMBL" id="KJ776585">
    <property type="protein sequence ID" value="AIW55003.1"/>
    <property type="molecule type" value="Genomic_DNA"/>
</dbReference>
<dbReference type="EMBL" id="KJ776579">
    <property type="protein sequence ID" value="AIW54644.1"/>
    <property type="molecule type" value="Genomic_DNA"/>
</dbReference>
<dbReference type="EMBL" id="KJ776583">
    <property type="protein sequence ID" value="AIW54893.1"/>
    <property type="molecule type" value="Genomic_DNA"/>
</dbReference>
<dbReference type="GO" id="GO:0005737">
    <property type="term" value="C:cytoplasm"/>
    <property type="evidence" value="ECO:0007669"/>
    <property type="project" value="TreeGrafter"/>
</dbReference>
<geneLocation type="plasmid" evidence="4">
    <name>pKAPB8</name>
</geneLocation>
<keyword evidence="3" id="KW-0614">Plasmid</keyword>
<sequence length="256" mass="29694">MKSKLLKTIALTLISVNTIVYPIYAAEVPKFSNLNDVEENIYTHLINRDSNINFIYTGSTREFKDNIVKTIKAAYSKDDYTERSWLEIKSNVNISDGKINTSINIEYLTNKEQEEFIDIEIKKITDKLINDKMSDFEKVKAINDYLANRYEYDYTLSSSNVYSALITNYTVCQGYSLTAYKMLKNAGIESRIGVGTNKGASHSWNIVKIEDSWYHLDITNNDSTRSNKYFLVSDKFLEDNNYKWNRTEYPEALNNK</sequence>
<protein>
    <submittedName>
        <fullName evidence="3">Putative transglutaminase family protein</fullName>
    </submittedName>
</protein>
<proteinExistence type="predicted"/>
<dbReference type="InterPro" id="IPR038765">
    <property type="entry name" value="Papain-like_cys_pep_sf"/>
</dbReference>
<dbReference type="PANTHER" id="PTHR46333">
    <property type="entry name" value="CYTOKINESIS PROTEIN 3"/>
    <property type="match status" value="1"/>
</dbReference>
<dbReference type="AlphaFoldDB" id="A0A093W4A4"/>
<accession>A0A093W4A4</accession>
<geneLocation type="plasmid" evidence="3">
    <name>pKAPB3</name>
</geneLocation>
<dbReference type="SMART" id="SM00460">
    <property type="entry name" value="TGc"/>
    <property type="match status" value="1"/>
</dbReference>
<name>A0A093W4A4_CLOBO</name>
<organism evidence="3">
    <name type="scientific">Clostridium botulinum</name>
    <dbReference type="NCBI Taxonomy" id="1491"/>
    <lineage>
        <taxon>Bacteria</taxon>
        <taxon>Bacillati</taxon>
        <taxon>Bacillota</taxon>
        <taxon>Clostridia</taxon>
        <taxon>Eubacteriales</taxon>
        <taxon>Clostridiaceae</taxon>
        <taxon>Clostridium</taxon>
    </lineage>
</organism>
<evidence type="ECO:0000313" key="3">
    <source>
        <dbReference type="EMBL" id="AIW54893.1"/>
    </source>
</evidence>
<dbReference type="Pfam" id="PF01841">
    <property type="entry name" value="Transglut_core"/>
    <property type="match status" value="1"/>
</dbReference>
<dbReference type="InterPro" id="IPR002931">
    <property type="entry name" value="Transglutaminase-like"/>
</dbReference>
<dbReference type="PATRIC" id="fig|1491.408.peg.20"/>
<feature type="domain" description="Transglutaminase-like" evidence="1">
    <location>
        <begin position="164"/>
        <end position="220"/>
    </location>
</feature>
<evidence type="ECO:0000313" key="2">
    <source>
        <dbReference type="EMBL" id="AIW54644.1"/>
    </source>
</evidence>